<dbReference type="AlphaFoldDB" id="A0A173TMG4"/>
<keyword evidence="1" id="KW-0812">Transmembrane</keyword>
<accession>A0A173TMG4</accession>
<evidence type="ECO:0000313" key="3">
    <source>
        <dbReference type="Proteomes" id="UP000095598"/>
    </source>
</evidence>
<proteinExistence type="predicted"/>
<sequence length="314" mass="37221">MKEIKFTTRYDDPTLPFSDKDFKGKYEGRIGDKSDYIQMINGEKKHLALCPRCNNPVVILGIYKRINVAPHARHAKGVDIPKVVKFNEYKYKNCPYHKKNANYVKEYVPETEEPERQKLYQITKEHFDKAIYLLQKGTGIYITLSMAEELAENYVAERAYNYIDATVYNIPWYLLYSLMGGFPLYHMLIKKNTIIYRHLRKLKFDLRNSMVEGYVYVEENEGYLLTATNYRYIVDKNDHLNEKLDFSILRPDKKVSTGLYERVDKFSIGVDSYYFSNLINYKNWKPRQKVLDIAAKYMKPDQTVEVQDNSDWMD</sequence>
<keyword evidence="1" id="KW-1133">Transmembrane helix</keyword>
<organism evidence="2 3">
    <name type="scientific">Anaerostipes hadrus</name>
    <dbReference type="NCBI Taxonomy" id="649756"/>
    <lineage>
        <taxon>Bacteria</taxon>
        <taxon>Bacillati</taxon>
        <taxon>Bacillota</taxon>
        <taxon>Clostridia</taxon>
        <taxon>Lachnospirales</taxon>
        <taxon>Lachnospiraceae</taxon>
        <taxon>Anaerostipes</taxon>
    </lineage>
</organism>
<dbReference type="Proteomes" id="UP000095598">
    <property type="component" value="Unassembled WGS sequence"/>
</dbReference>
<dbReference type="RefSeq" id="WP_044923480.1">
    <property type="nucleotide sequence ID" value="NZ_CYXT01000017.1"/>
</dbReference>
<evidence type="ECO:0000313" key="2">
    <source>
        <dbReference type="EMBL" id="CUN03359.1"/>
    </source>
</evidence>
<reference evidence="2 3" key="1">
    <citation type="submission" date="2015-09" db="EMBL/GenBank/DDBJ databases">
        <authorList>
            <consortium name="Pathogen Informatics"/>
        </authorList>
    </citation>
    <scope>NUCLEOTIDE SEQUENCE [LARGE SCALE GENOMIC DNA]</scope>
    <source>
        <strain evidence="2 3">2789STDY5608868</strain>
    </source>
</reference>
<protein>
    <submittedName>
        <fullName evidence="2">Uncharacterized protein</fullName>
    </submittedName>
</protein>
<evidence type="ECO:0000256" key="1">
    <source>
        <dbReference type="SAM" id="Phobius"/>
    </source>
</evidence>
<feature type="transmembrane region" description="Helical" evidence="1">
    <location>
        <begin position="170"/>
        <end position="189"/>
    </location>
</feature>
<gene>
    <name evidence="2" type="ORF">ERS852425_02178</name>
</gene>
<dbReference type="EMBL" id="CYXT01000017">
    <property type="protein sequence ID" value="CUN03359.1"/>
    <property type="molecule type" value="Genomic_DNA"/>
</dbReference>
<keyword evidence="1" id="KW-0472">Membrane</keyword>
<name>A0A173TMG4_ANAHA</name>